<dbReference type="AlphaFoldDB" id="A0AAE8N072"/>
<dbReference type="InterPro" id="IPR011009">
    <property type="entry name" value="Kinase-like_dom_sf"/>
</dbReference>
<dbReference type="SMART" id="SM00220">
    <property type="entry name" value="S_TKc"/>
    <property type="match status" value="1"/>
</dbReference>
<sequence>MVAVDSSQAYSEEKTEPFSQSEIDSRLRRRNLPVVNWLDDPEAPAIHLDFLRVEDHHLEAGVRLLVRPLVWTPSISPGYENCKWLPFHTDVESQDERQHSALAVTQSSKDVKFPLRIQPKQSAHGPHRPHLWCELYYDPASDNQILYNRSDVPITLSRQSALPEDDAHLTYVANPGDTQRLAPGTWRICITDIPLLDFRILEKRASLLLSPKPSANTELIASPQTFPNGLNSSGKRPSTDEGPPRSEKKARIGEDIGEEDQEGVIMYLALPPTSKEVVKAKGQALVAIENGGTVHVPGTNDLEEYQVTKRDDIAANMQSAVYTAEHSHLPNQVVTVKVLKTRLPSPNMKPQEAERNVIQQANMWLREYQSQDDLQHDSIVKLYGGDARHLALFMEHVEARDLSAREVWRNKGDDLFSGTKSDASRILHDISKALHYIHNRNLVHNDIKPSNILYSTERGAALCDFGLSTNKKAPLSTGGTPYYVPPEFIGSKLRGTPSDVWALGITMLYVLGKIPYPDARATRAHPKRLYWMIAEVNRPLATGRGMQGSASAVLAMRTWLGEIDEARKRLSPHDKMERLVKAMLVPHPNQRITVAEVLRELYAEEPEEVA</sequence>
<dbReference type="PROSITE" id="PS50011">
    <property type="entry name" value="PROTEIN_KINASE_DOM"/>
    <property type="match status" value="1"/>
</dbReference>
<keyword evidence="3" id="KW-0418">Kinase</keyword>
<feature type="compositionally biased region" description="Polar residues" evidence="1">
    <location>
        <begin position="218"/>
        <end position="236"/>
    </location>
</feature>
<dbReference type="SUPFAM" id="SSF56112">
    <property type="entry name" value="Protein kinase-like (PK-like)"/>
    <property type="match status" value="1"/>
</dbReference>
<keyword evidence="4" id="KW-1185">Reference proteome</keyword>
<dbReference type="GO" id="GO:0005737">
    <property type="term" value="C:cytoplasm"/>
    <property type="evidence" value="ECO:0007669"/>
    <property type="project" value="TreeGrafter"/>
</dbReference>
<accession>A0AAE8N072</accession>
<dbReference type="PANTHER" id="PTHR44167:SF24">
    <property type="entry name" value="SERINE_THREONINE-PROTEIN KINASE CHK2"/>
    <property type="match status" value="1"/>
</dbReference>
<evidence type="ECO:0000259" key="2">
    <source>
        <dbReference type="PROSITE" id="PS50011"/>
    </source>
</evidence>
<dbReference type="GO" id="GO:0005524">
    <property type="term" value="F:ATP binding"/>
    <property type="evidence" value="ECO:0007669"/>
    <property type="project" value="InterPro"/>
</dbReference>
<name>A0AAE8N072_9PEZI</name>
<dbReference type="InterPro" id="IPR008271">
    <property type="entry name" value="Ser/Thr_kinase_AS"/>
</dbReference>
<dbReference type="PROSITE" id="PS00108">
    <property type="entry name" value="PROTEIN_KINASE_ST"/>
    <property type="match status" value="1"/>
</dbReference>
<gene>
    <name evidence="3" type="ORF">DNG_05055</name>
</gene>
<dbReference type="GO" id="GO:0004674">
    <property type="term" value="F:protein serine/threonine kinase activity"/>
    <property type="evidence" value="ECO:0007669"/>
    <property type="project" value="TreeGrafter"/>
</dbReference>
<feature type="compositionally biased region" description="Polar residues" evidence="1">
    <location>
        <begin position="1"/>
        <end position="10"/>
    </location>
</feature>
<feature type="region of interest" description="Disordered" evidence="1">
    <location>
        <begin position="1"/>
        <end position="23"/>
    </location>
</feature>
<dbReference type="GO" id="GO:0044773">
    <property type="term" value="P:mitotic DNA damage checkpoint signaling"/>
    <property type="evidence" value="ECO:0007669"/>
    <property type="project" value="TreeGrafter"/>
</dbReference>
<feature type="domain" description="Protein kinase" evidence="2">
    <location>
        <begin position="307"/>
        <end position="603"/>
    </location>
</feature>
<organism evidence="3 4">
    <name type="scientific">Cephalotrichum gorgonifer</name>
    <dbReference type="NCBI Taxonomy" id="2041049"/>
    <lineage>
        <taxon>Eukaryota</taxon>
        <taxon>Fungi</taxon>
        <taxon>Dikarya</taxon>
        <taxon>Ascomycota</taxon>
        <taxon>Pezizomycotina</taxon>
        <taxon>Sordariomycetes</taxon>
        <taxon>Hypocreomycetidae</taxon>
        <taxon>Microascales</taxon>
        <taxon>Microascaceae</taxon>
        <taxon>Cephalotrichum</taxon>
    </lineage>
</organism>
<evidence type="ECO:0000313" key="4">
    <source>
        <dbReference type="Proteomes" id="UP001187682"/>
    </source>
</evidence>
<keyword evidence="3" id="KW-0808">Transferase</keyword>
<dbReference type="Gene3D" id="1.10.510.10">
    <property type="entry name" value="Transferase(Phosphotransferase) domain 1"/>
    <property type="match status" value="1"/>
</dbReference>
<dbReference type="GO" id="GO:0005634">
    <property type="term" value="C:nucleus"/>
    <property type="evidence" value="ECO:0007669"/>
    <property type="project" value="TreeGrafter"/>
</dbReference>
<proteinExistence type="predicted"/>
<dbReference type="PANTHER" id="PTHR44167">
    <property type="entry name" value="OVARIAN-SPECIFIC SERINE/THREONINE-PROTEIN KINASE LOK-RELATED"/>
    <property type="match status" value="1"/>
</dbReference>
<evidence type="ECO:0000256" key="1">
    <source>
        <dbReference type="SAM" id="MobiDB-lite"/>
    </source>
</evidence>
<dbReference type="EMBL" id="ONZQ02000006">
    <property type="protein sequence ID" value="SPO02382.1"/>
    <property type="molecule type" value="Genomic_DNA"/>
</dbReference>
<feature type="region of interest" description="Disordered" evidence="1">
    <location>
        <begin position="218"/>
        <end position="256"/>
    </location>
</feature>
<comment type="caution">
    <text evidence="3">The sequence shown here is derived from an EMBL/GenBank/DDBJ whole genome shotgun (WGS) entry which is preliminary data.</text>
</comment>
<dbReference type="Gene3D" id="3.30.200.20">
    <property type="entry name" value="Phosphorylase Kinase, domain 1"/>
    <property type="match status" value="1"/>
</dbReference>
<dbReference type="Proteomes" id="UP001187682">
    <property type="component" value="Unassembled WGS sequence"/>
</dbReference>
<evidence type="ECO:0000313" key="3">
    <source>
        <dbReference type="EMBL" id="SPO02382.1"/>
    </source>
</evidence>
<reference evidence="3" key="1">
    <citation type="submission" date="2018-03" db="EMBL/GenBank/DDBJ databases">
        <authorList>
            <person name="Guldener U."/>
        </authorList>
    </citation>
    <scope>NUCLEOTIDE SEQUENCE</scope>
</reference>
<protein>
    <submittedName>
        <fullName evidence="3">Related to protein kinase</fullName>
    </submittedName>
</protein>
<dbReference type="Pfam" id="PF00069">
    <property type="entry name" value="Pkinase"/>
    <property type="match status" value="1"/>
</dbReference>
<feature type="compositionally biased region" description="Basic and acidic residues" evidence="1">
    <location>
        <begin position="237"/>
        <end position="254"/>
    </location>
</feature>
<dbReference type="InterPro" id="IPR000719">
    <property type="entry name" value="Prot_kinase_dom"/>
</dbReference>